<dbReference type="Gene3D" id="3.90.220.20">
    <property type="entry name" value="DNA methylase specificity domains"/>
    <property type="match status" value="1"/>
</dbReference>
<dbReference type="AlphaFoldDB" id="A0A5B3GUT7"/>
<name>A0A5B3GUT7_9BACT</name>
<keyword evidence="3" id="KW-0238">DNA-binding</keyword>
<dbReference type="InterPro" id="IPR000055">
    <property type="entry name" value="Restrct_endonuc_typeI_TRD"/>
</dbReference>
<dbReference type="InterPro" id="IPR044946">
    <property type="entry name" value="Restrct_endonuc_typeI_TRD_sf"/>
</dbReference>
<keyword evidence="2" id="KW-0680">Restriction system</keyword>
<comment type="caution">
    <text evidence="5">The sequence shown here is derived from an EMBL/GenBank/DDBJ whole genome shotgun (WGS) entry which is preliminary data.</text>
</comment>
<evidence type="ECO:0000256" key="1">
    <source>
        <dbReference type="ARBA" id="ARBA00010923"/>
    </source>
</evidence>
<dbReference type="GO" id="GO:0003677">
    <property type="term" value="F:DNA binding"/>
    <property type="evidence" value="ECO:0007669"/>
    <property type="project" value="UniProtKB-KW"/>
</dbReference>
<dbReference type="RefSeq" id="WP_130065635.1">
    <property type="nucleotide sequence ID" value="NZ_JBEJHJ010000005.1"/>
</dbReference>
<dbReference type="SUPFAM" id="SSF116734">
    <property type="entry name" value="DNA methylase specificity domain"/>
    <property type="match status" value="1"/>
</dbReference>
<sequence>MQGVKWGEFKIGDLFEINPTKYYRLQNDEIISQTGTIPLVSNSSTDNGVMGFSELKALNKGNTITCSDTTLGADTMYYQAIDFIGYSHIQHLVPKFSPFNKAIASIIISACRVSTSKKYDYGNKFNREAMKNTTIHLPITTSGEIDFEFMESFIAELEAERIAELEAERIAELEAYLLATGLTDYILTAEEKAVLQAFRDGKNGGGNLADYQLFNTMELFGKSTRGKRLKSADRIEGTLPFVTAGEADEGVSAFIGNDVEVFSKNTITIDMFGSAKYRNYDYGGDDHIAVVHTENLPKLASVFVTAAIHKSSHTGKFDYGHNFYAKDADELNIFLPALDGKPDYALMETLISAVQKLVIKDVVQYADRKIAAIKEVALKL</sequence>
<dbReference type="GO" id="GO:0009307">
    <property type="term" value="P:DNA restriction-modification system"/>
    <property type="evidence" value="ECO:0007669"/>
    <property type="project" value="UniProtKB-KW"/>
</dbReference>
<evidence type="ECO:0000259" key="4">
    <source>
        <dbReference type="Pfam" id="PF01420"/>
    </source>
</evidence>
<evidence type="ECO:0000313" key="6">
    <source>
        <dbReference type="Proteomes" id="UP000322940"/>
    </source>
</evidence>
<keyword evidence="5" id="KW-0255">Endonuclease</keyword>
<dbReference type="EMBL" id="VVXH01000010">
    <property type="protein sequence ID" value="KAA2377485.1"/>
    <property type="molecule type" value="Genomic_DNA"/>
</dbReference>
<dbReference type="GO" id="GO:0004519">
    <property type="term" value="F:endonuclease activity"/>
    <property type="evidence" value="ECO:0007669"/>
    <property type="project" value="UniProtKB-KW"/>
</dbReference>
<comment type="similarity">
    <text evidence="1">Belongs to the type-I restriction system S methylase family.</text>
</comment>
<keyword evidence="5" id="KW-0540">Nuclease</keyword>
<evidence type="ECO:0000313" key="5">
    <source>
        <dbReference type="EMBL" id="KAA2377485.1"/>
    </source>
</evidence>
<proteinExistence type="inferred from homology"/>
<evidence type="ECO:0000256" key="2">
    <source>
        <dbReference type="ARBA" id="ARBA00022747"/>
    </source>
</evidence>
<dbReference type="Pfam" id="PF01420">
    <property type="entry name" value="Methylase_S"/>
    <property type="match status" value="1"/>
</dbReference>
<feature type="domain" description="Type I restriction modification DNA specificity" evidence="4">
    <location>
        <begin position="4"/>
        <end position="167"/>
    </location>
</feature>
<organism evidence="5 6">
    <name type="scientific">Alistipes onderdonkii</name>
    <dbReference type="NCBI Taxonomy" id="328813"/>
    <lineage>
        <taxon>Bacteria</taxon>
        <taxon>Pseudomonadati</taxon>
        <taxon>Bacteroidota</taxon>
        <taxon>Bacteroidia</taxon>
        <taxon>Bacteroidales</taxon>
        <taxon>Rikenellaceae</taxon>
        <taxon>Alistipes</taxon>
    </lineage>
</organism>
<keyword evidence="5" id="KW-0378">Hydrolase</keyword>
<accession>A0A5B3GUT7</accession>
<evidence type="ECO:0000256" key="3">
    <source>
        <dbReference type="ARBA" id="ARBA00023125"/>
    </source>
</evidence>
<protein>
    <submittedName>
        <fullName evidence="5">Restriction endonuclease</fullName>
    </submittedName>
</protein>
<dbReference type="Proteomes" id="UP000322940">
    <property type="component" value="Unassembled WGS sequence"/>
</dbReference>
<reference evidence="5 6" key="1">
    <citation type="journal article" date="2019" name="Nat. Med.">
        <title>A library of human gut bacterial isolates paired with longitudinal multiomics data enables mechanistic microbiome research.</title>
        <authorList>
            <person name="Poyet M."/>
            <person name="Groussin M."/>
            <person name="Gibbons S.M."/>
            <person name="Avila-Pacheco J."/>
            <person name="Jiang X."/>
            <person name="Kearney S.M."/>
            <person name="Perrotta A.R."/>
            <person name="Berdy B."/>
            <person name="Zhao S."/>
            <person name="Lieberman T.D."/>
            <person name="Swanson P.K."/>
            <person name="Smith M."/>
            <person name="Roesemann S."/>
            <person name="Alexander J.E."/>
            <person name="Rich S.A."/>
            <person name="Livny J."/>
            <person name="Vlamakis H."/>
            <person name="Clish C."/>
            <person name="Bullock K."/>
            <person name="Deik A."/>
            <person name="Scott J."/>
            <person name="Pierce K.A."/>
            <person name="Xavier R.J."/>
            <person name="Alm E.J."/>
        </authorList>
    </citation>
    <scope>NUCLEOTIDE SEQUENCE [LARGE SCALE GENOMIC DNA]</scope>
    <source>
        <strain evidence="5 6">BIOML-A266</strain>
    </source>
</reference>
<gene>
    <name evidence="5" type="ORF">F2Y10_10640</name>
</gene>